<name>X1FS59_9ZZZZ</name>
<reference evidence="1" key="1">
    <citation type="journal article" date="2014" name="Front. Microbiol.">
        <title>High frequency of phylogenetically diverse reductive dehalogenase-homologous genes in deep subseafloor sedimentary metagenomes.</title>
        <authorList>
            <person name="Kawai M."/>
            <person name="Futagami T."/>
            <person name="Toyoda A."/>
            <person name="Takaki Y."/>
            <person name="Nishi S."/>
            <person name="Hori S."/>
            <person name="Arai W."/>
            <person name="Tsubouchi T."/>
            <person name="Morono Y."/>
            <person name="Uchiyama I."/>
            <person name="Ito T."/>
            <person name="Fujiyama A."/>
            <person name="Inagaki F."/>
            <person name="Takami H."/>
        </authorList>
    </citation>
    <scope>NUCLEOTIDE SEQUENCE</scope>
    <source>
        <strain evidence="1">Expedition CK06-06</strain>
    </source>
</reference>
<gene>
    <name evidence="1" type="ORF">S03H2_25348</name>
</gene>
<proteinExistence type="predicted"/>
<dbReference type="AlphaFoldDB" id="X1FS59"/>
<accession>X1FS59</accession>
<feature type="non-terminal residue" evidence="1">
    <location>
        <position position="1"/>
    </location>
</feature>
<sequence>KDFYIIHCKLIGLLLGLERPIINQLLKEYPYLLVIFSDSNLKNWHFVNIKYDDEVKNRCLFRRIVIGPDERLHTAAQRINMLEVTDEKISPLELQIKHDEAFDVEKVLAFTKLFIKIPINSCKSCLVSSIFLNFSKSSLIKVFK</sequence>
<comment type="caution">
    <text evidence="1">The sequence shown here is derived from an EMBL/GenBank/DDBJ whole genome shotgun (WGS) entry which is preliminary data.</text>
</comment>
<evidence type="ECO:0000313" key="1">
    <source>
        <dbReference type="EMBL" id="GAH32199.1"/>
    </source>
</evidence>
<dbReference type="EMBL" id="BARU01014326">
    <property type="protein sequence ID" value="GAH32199.1"/>
    <property type="molecule type" value="Genomic_DNA"/>
</dbReference>
<organism evidence="1">
    <name type="scientific">marine sediment metagenome</name>
    <dbReference type="NCBI Taxonomy" id="412755"/>
    <lineage>
        <taxon>unclassified sequences</taxon>
        <taxon>metagenomes</taxon>
        <taxon>ecological metagenomes</taxon>
    </lineage>
</organism>
<protein>
    <submittedName>
        <fullName evidence="1">Uncharacterized protein</fullName>
    </submittedName>
</protein>